<proteinExistence type="predicted"/>
<evidence type="ECO:0000313" key="3">
    <source>
        <dbReference type="Proteomes" id="UP001243717"/>
    </source>
</evidence>
<dbReference type="Pfam" id="PF05494">
    <property type="entry name" value="MlaC"/>
    <property type="match status" value="1"/>
</dbReference>
<dbReference type="InterPro" id="IPR008869">
    <property type="entry name" value="MlaC/ttg2D"/>
</dbReference>
<name>A0ABU1AIV4_9BACT</name>
<organism evidence="2 3">
    <name type="scientific">Thalassobacterium sedimentorum</name>
    <dbReference type="NCBI Taxonomy" id="3041258"/>
    <lineage>
        <taxon>Bacteria</taxon>
        <taxon>Pseudomonadati</taxon>
        <taxon>Verrucomicrobiota</taxon>
        <taxon>Opitutia</taxon>
        <taxon>Puniceicoccales</taxon>
        <taxon>Coraliomargaritaceae</taxon>
        <taxon>Thalassobacterium</taxon>
    </lineage>
</organism>
<dbReference type="InterPro" id="IPR042245">
    <property type="entry name" value="Tgt2/MlaC_sf"/>
</dbReference>
<keyword evidence="3" id="KW-1185">Reference proteome</keyword>
<gene>
    <name evidence="2" type="ORF">QEH59_09545</name>
</gene>
<comment type="caution">
    <text evidence="2">The sequence shown here is derived from an EMBL/GenBank/DDBJ whole genome shotgun (WGS) entry which is preliminary data.</text>
</comment>
<sequence length="205" mass="23379">MLHYFYRFIILLCLIAGSSVSAQEAQREKLQSTIDAALDAIYSSGSSSLSDQEKQSKVRQVVEANYDLDVIIRRAIGRNWRLMSEAEQEEVLELVKQLVLKAYVKGLDGKSRPKVSLGEVTSTSSSRMEIQSTIVLDGQTYYVLYRLREMHSGWQIYDIVAENVSVVSNYREQLDDHFRKGSGAELIARLKELLQHEEINEDTKI</sequence>
<dbReference type="RefSeq" id="WP_308985136.1">
    <property type="nucleotide sequence ID" value="NZ_JARXIC010000013.1"/>
</dbReference>
<reference evidence="2 3" key="1">
    <citation type="submission" date="2023-04" db="EMBL/GenBank/DDBJ databases">
        <title>A novel bacteria isolated from coastal sediment.</title>
        <authorList>
            <person name="Liu X.-J."/>
            <person name="Du Z.-J."/>
        </authorList>
    </citation>
    <scope>NUCLEOTIDE SEQUENCE [LARGE SCALE GENOMIC DNA]</scope>
    <source>
        <strain evidence="2 3">SDUM461004</strain>
    </source>
</reference>
<dbReference type="Gene3D" id="3.10.450.710">
    <property type="entry name" value="Tgt2/MlaC"/>
    <property type="match status" value="1"/>
</dbReference>
<feature type="signal peptide" evidence="1">
    <location>
        <begin position="1"/>
        <end position="22"/>
    </location>
</feature>
<keyword evidence="1" id="KW-0732">Signal</keyword>
<accession>A0ABU1AIV4</accession>
<feature type="chain" id="PRO_5046588928" evidence="1">
    <location>
        <begin position="23"/>
        <end position="205"/>
    </location>
</feature>
<dbReference type="PANTHER" id="PTHR36573">
    <property type="entry name" value="INTERMEMBRANE PHOSPHOLIPID TRANSPORT SYSTEM BINDING PROTEIN MLAC"/>
    <property type="match status" value="1"/>
</dbReference>
<dbReference type="PANTHER" id="PTHR36573:SF1">
    <property type="entry name" value="INTERMEMBRANE PHOSPHOLIPID TRANSPORT SYSTEM BINDING PROTEIN MLAC"/>
    <property type="match status" value="1"/>
</dbReference>
<evidence type="ECO:0000313" key="2">
    <source>
        <dbReference type="EMBL" id="MDQ8194669.1"/>
    </source>
</evidence>
<dbReference type="EMBL" id="JARXIC010000013">
    <property type="protein sequence ID" value="MDQ8194669.1"/>
    <property type="molecule type" value="Genomic_DNA"/>
</dbReference>
<evidence type="ECO:0000256" key="1">
    <source>
        <dbReference type="SAM" id="SignalP"/>
    </source>
</evidence>
<protein>
    <submittedName>
        <fullName evidence="2">ABC transporter substrate-binding protein</fullName>
    </submittedName>
</protein>
<dbReference type="Proteomes" id="UP001243717">
    <property type="component" value="Unassembled WGS sequence"/>
</dbReference>